<dbReference type="SUPFAM" id="SSF53335">
    <property type="entry name" value="S-adenosyl-L-methionine-dependent methyltransferases"/>
    <property type="match status" value="1"/>
</dbReference>
<dbReference type="GeneID" id="25393695"/>
<dbReference type="Gene3D" id="3.40.50.150">
    <property type="entry name" value="Vaccinia Virus protein VP39"/>
    <property type="match status" value="1"/>
</dbReference>
<dbReference type="HOGENOM" id="CLU_873232_0_0_2"/>
<dbReference type="Pfam" id="PF05050">
    <property type="entry name" value="Methyltransf_21"/>
    <property type="match status" value="1"/>
</dbReference>
<dbReference type="EMBL" id="CP000559">
    <property type="protein sequence ID" value="ABN07659.1"/>
    <property type="molecule type" value="Genomic_DNA"/>
</dbReference>
<keyword evidence="2" id="KW-0489">Methyltransferase</keyword>
<protein>
    <submittedName>
        <fullName evidence="2">Methyltransferase FkbM family</fullName>
    </submittedName>
</protein>
<dbReference type="AlphaFoldDB" id="A2STK3"/>
<evidence type="ECO:0000313" key="3">
    <source>
        <dbReference type="Proteomes" id="UP000000365"/>
    </source>
</evidence>
<dbReference type="InterPro" id="IPR006342">
    <property type="entry name" value="FkbM_mtfrase"/>
</dbReference>
<reference evidence="2 3" key="1">
    <citation type="journal article" date="2009" name="Stand. Genomic Sci.">
        <title>Complete genome sequence of Methanocorpusculum labreanum type strain Z.</title>
        <authorList>
            <person name="Anderson I.J."/>
            <person name="Sieprawska-Lupa M."/>
            <person name="Goltsman E."/>
            <person name="Lapidus A."/>
            <person name="Copeland A."/>
            <person name="Glavina Del Rio T."/>
            <person name="Tice H."/>
            <person name="Dalin E."/>
            <person name="Barry K."/>
            <person name="Pitluck S."/>
            <person name="Hauser L."/>
            <person name="Land M."/>
            <person name="Lucas S."/>
            <person name="Richardson P."/>
            <person name="Whitman W.B."/>
            <person name="Kyrpides N.C."/>
        </authorList>
    </citation>
    <scope>NUCLEOTIDE SEQUENCE [LARGE SCALE GENOMIC DNA]</scope>
    <source>
        <strain evidence="3">ATCC 43576 / DSM 4855 / Z</strain>
    </source>
</reference>
<feature type="domain" description="Methyltransferase FkbM" evidence="1">
    <location>
        <begin position="146"/>
        <end position="283"/>
    </location>
</feature>
<name>A2STK3_METLZ</name>
<gene>
    <name evidence="2" type="ordered locus">Mlab_1495</name>
</gene>
<evidence type="ECO:0000259" key="1">
    <source>
        <dbReference type="Pfam" id="PF05050"/>
    </source>
</evidence>
<keyword evidence="3" id="KW-1185">Reference proteome</keyword>
<dbReference type="GO" id="GO:0032259">
    <property type="term" value="P:methylation"/>
    <property type="evidence" value="ECO:0007669"/>
    <property type="project" value="UniProtKB-KW"/>
</dbReference>
<keyword evidence="2" id="KW-0808">Transferase</keyword>
<organism evidence="2 3">
    <name type="scientific">Methanocorpusculum labreanum (strain ATCC 43576 / DSM 4855 / Z)</name>
    <dbReference type="NCBI Taxonomy" id="410358"/>
    <lineage>
        <taxon>Archaea</taxon>
        <taxon>Methanobacteriati</taxon>
        <taxon>Methanobacteriota</taxon>
        <taxon>Stenosarchaea group</taxon>
        <taxon>Methanomicrobia</taxon>
        <taxon>Methanomicrobiales</taxon>
        <taxon>Methanocorpusculaceae</taxon>
        <taxon>Methanocorpusculum</taxon>
    </lineage>
</organism>
<sequence length="318" mass="37536">MFSKDMTIDEFYSCIHPAVKKTKNSSLLEEQIRDIQFPKNPYAQKMMTFLCAPLVTKYRMDRRFVDTPLKTFWQESRDGLFTHEKEYRELYDQLADDKSQRTLISMLQYRLTEDIITYHREGDFAFKQYFDKKIVALNDHEVFVNCGGYRGDVTEMFINSVNDFSRTYFYEPDPKNYAIAVDYFSKWQKDVLDKIVFRNCCIGKENGTACFNAAESEDSYISDTGSTAIPMVSLDEDILEPVSFIKMDIEGYERDALEGAKNHITSEHPKLAICVYHKPDDLWEIPKLIKKYDEEYTLYLRQYSPYPWWPCETVIYAV</sequence>
<dbReference type="KEGG" id="mla:Mlab_1495"/>
<dbReference type="eggNOG" id="arCOG01402">
    <property type="taxonomic scope" value="Archaea"/>
</dbReference>
<accession>A2STK3</accession>
<dbReference type="GO" id="GO:0008168">
    <property type="term" value="F:methyltransferase activity"/>
    <property type="evidence" value="ECO:0007669"/>
    <property type="project" value="UniProtKB-KW"/>
</dbReference>
<dbReference type="OrthoDB" id="118172at2157"/>
<evidence type="ECO:0000313" key="2">
    <source>
        <dbReference type="EMBL" id="ABN07659.1"/>
    </source>
</evidence>
<dbReference type="RefSeq" id="WP_011833862.1">
    <property type="nucleotide sequence ID" value="NC_008942.1"/>
</dbReference>
<dbReference type="Proteomes" id="UP000000365">
    <property type="component" value="Chromosome"/>
</dbReference>
<dbReference type="NCBIfam" id="TIGR01444">
    <property type="entry name" value="fkbM_fam"/>
    <property type="match status" value="1"/>
</dbReference>
<proteinExistence type="predicted"/>
<dbReference type="InterPro" id="IPR029063">
    <property type="entry name" value="SAM-dependent_MTases_sf"/>
</dbReference>
<dbReference type="STRING" id="410358.Mlab_1495"/>